<keyword evidence="1" id="KW-1133">Transmembrane helix</keyword>
<dbReference type="InterPro" id="IPR009045">
    <property type="entry name" value="Zn_M74/Hedgehog-like"/>
</dbReference>
<keyword evidence="1" id="KW-0472">Membrane</keyword>
<dbReference type="Proteomes" id="UP001208041">
    <property type="component" value="Unassembled WGS sequence"/>
</dbReference>
<protein>
    <submittedName>
        <fullName evidence="2">Uncharacterized protein</fullName>
    </submittedName>
</protein>
<dbReference type="EMBL" id="JAOYFC010000004">
    <property type="protein sequence ID" value="MCV6825788.1"/>
    <property type="molecule type" value="Genomic_DNA"/>
</dbReference>
<name>A0AAE3J2W8_9RHOB</name>
<accession>A0AAE3J2W8</accession>
<feature type="transmembrane region" description="Helical" evidence="1">
    <location>
        <begin position="6"/>
        <end position="28"/>
    </location>
</feature>
<dbReference type="SUPFAM" id="SSF55166">
    <property type="entry name" value="Hedgehog/DD-peptidase"/>
    <property type="match status" value="1"/>
</dbReference>
<feature type="transmembrane region" description="Helical" evidence="1">
    <location>
        <begin position="35"/>
        <end position="53"/>
    </location>
</feature>
<keyword evidence="3" id="KW-1185">Reference proteome</keyword>
<organism evidence="2 3">
    <name type="scientific">Halocynthiibacter halioticoli</name>
    <dbReference type="NCBI Taxonomy" id="2986804"/>
    <lineage>
        <taxon>Bacteria</taxon>
        <taxon>Pseudomonadati</taxon>
        <taxon>Pseudomonadota</taxon>
        <taxon>Alphaproteobacteria</taxon>
        <taxon>Rhodobacterales</taxon>
        <taxon>Paracoccaceae</taxon>
        <taxon>Halocynthiibacter</taxon>
    </lineage>
</organism>
<dbReference type="AlphaFoldDB" id="A0AAE3J2W8"/>
<reference evidence="2" key="1">
    <citation type="submission" date="2022-10" db="EMBL/GenBank/DDBJ databases">
        <authorList>
            <person name="Yue Y."/>
        </authorList>
    </citation>
    <scope>NUCLEOTIDE SEQUENCE</scope>
    <source>
        <strain evidence="2">Z654</strain>
    </source>
</reference>
<evidence type="ECO:0000313" key="2">
    <source>
        <dbReference type="EMBL" id="MCV6825788.1"/>
    </source>
</evidence>
<evidence type="ECO:0000313" key="3">
    <source>
        <dbReference type="Proteomes" id="UP001208041"/>
    </source>
</evidence>
<proteinExistence type="predicted"/>
<comment type="caution">
    <text evidence="2">The sequence shown here is derived from an EMBL/GenBank/DDBJ whole genome shotgun (WGS) entry which is preliminary data.</text>
</comment>
<gene>
    <name evidence="2" type="ORF">OH136_14600</name>
</gene>
<dbReference type="RefSeq" id="WP_263954738.1">
    <property type="nucleotide sequence ID" value="NZ_JAOYFC010000004.1"/>
</dbReference>
<keyword evidence="1" id="KW-0812">Transmembrane</keyword>
<dbReference type="Gene3D" id="3.30.1380.10">
    <property type="match status" value="1"/>
</dbReference>
<sequence length="248" mass="28346">MLRIVGHLFFVLTLTVLTQLGGLAWLIAAFFQRKIFAFAVVYSALTVSAVWVAPSFGRVALNCFDDGPLEVQSWMYCVLNRNYVVPELRDILVETANELERQFPGTKTIVLDANFPFLNGFPLLPHLSHDDGEKVDLAFYYRDKTGYLPGATRSPIGYFAFEQGPTECSAAWPTLRWDLAALQPMWQIYELEEKRTAALIRLLSDHRRVRKIFVEPHLVHDLNVASSNVRFQGCRAARHDDHIHIQIR</sequence>
<evidence type="ECO:0000256" key="1">
    <source>
        <dbReference type="SAM" id="Phobius"/>
    </source>
</evidence>